<dbReference type="EMBL" id="KV417277">
    <property type="protein sequence ID" value="KZO98054.1"/>
    <property type="molecule type" value="Genomic_DNA"/>
</dbReference>
<feature type="domain" description="Atg29 N-terminal" evidence="2">
    <location>
        <begin position="7"/>
        <end position="63"/>
    </location>
</feature>
<dbReference type="InterPro" id="IPR039362">
    <property type="entry name" value="ATG29_sf"/>
</dbReference>
<name>A0A167NTE2_CALVF</name>
<dbReference type="Pfam" id="PF18388">
    <property type="entry name" value="ATG29_N"/>
    <property type="match status" value="1"/>
</dbReference>
<dbReference type="OrthoDB" id="21072at2759"/>
<evidence type="ECO:0000313" key="4">
    <source>
        <dbReference type="Proteomes" id="UP000076738"/>
    </source>
</evidence>
<dbReference type="InterPro" id="IPR040666">
    <property type="entry name" value="Atg29_N"/>
</dbReference>
<gene>
    <name evidence="3" type="ORF">CALVIDRAFT_52946</name>
</gene>
<proteinExistence type="predicted"/>
<evidence type="ECO:0000259" key="2">
    <source>
        <dbReference type="Pfam" id="PF18388"/>
    </source>
</evidence>
<evidence type="ECO:0000256" key="1">
    <source>
        <dbReference type="SAM" id="MobiDB-lite"/>
    </source>
</evidence>
<dbReference type="Gene3D" id="1.10.10.2570">
    <property type="match status" value="1"/>
</dbReference>
<dbReference type="AlphaFoldDB" id="A0A167NTE2"/>
<keyword evidence="4" id="KW-1185">Reference proteome</keyword>
<sequence>MSRPVQLIVRLPYNRPQDGSVSNPPIIHWTPDKEQLFWEVITKSREAEGSSIEWSALADHLEVPLPYLLYRASKRFEEGLQNLKAVTGSPDPQTAEGSKHERRPTTRVPCSSPNPRDRTSHHRQGGRVLSLRNHALKLPAPYIPTAMRPPHLYRPALRRLWVCRRR</sequence>
<protein>
    <recommendedName>
        <fullName evidence="2">Atg29 N-terminal domain-containing protein</fullName>
    </recommendedName>
</protein>
<dbReference type="Proteomes" id="UP000076738">
    <property type="component" value="Unassembled WGS sequence"/>
</dbReference>
<evidence type="ECO:0000313" key="3">
    <source>
        <dbReference type="EMBL" id="KZO98054.1"/>
    </source>
</evidence>
<accession>A0A167NTE2</accession>
<feature type="region of interest" description="Disordered" evidence="1">
    <location>
        <begin position="83"/>
        <end position="129"/>
    </location>
</feature>
<reference evidence="3 4" key="1">
    <citation type="journal article" date="2016" name="Mol. Biol. Evol.">
        <title>Comparative Genomics of Early-Diverging Mushroom-Forming Fungi Provides Insights into the Origins of Lignocellulose Decay Capabilities.</title>
        <authorList>
            <person name="Nagy L.G."/>
            <person name="Riley R."/>
            <person name="Tritt A."/>
            <person name="Adam C."/>
            <person name="Daum C."/>
            <person name="Floudas D."/>
            <person name="Sun H."/>
            <person name="Yadav J.S."/>
            <person name="Pangilinan J."/>
            <person name="Larsson K.H."/>
            <person name="Matsuura K."/>
            <person name="Barry K."/>
            <person name="Labutti K."/>
            <person name="Kuo R."/>
            <person name="Ohm R.A."/>
            <person name="Bhattacharya S.S."/>
            <person name="Shirouzu T."/>
            <person name="Yoshinaga Y."/>
            <person name="Martin F.M."/>
            <person name="Grigoriev I.V."/>
            <person name="Hibbett D.S."/>
        </authorList>
    </citation>
    <scope>NUCLEOTIDE SEQUENCE [LARGE SCALE GENOMIC DNA]</scope>
    <source>
        <strain evidence="3 4">TUFC12733</strain>
    </source>
</reference>
<organism evidence="3 4">
    <name type="scientific">Calocera viscosa (strain TUFC12733)</name>
    <dbReference type="NCBI Taxonomy" id="1330018"/>
    <lineage>
        <taxon>Eukaryota</taxon>
        <taxon>Fungi</taxon>
        <taxon>Dikarya</taxon>
        <taxon>Basidiomycota</taxon>
        <taxon>Agaricomycotina</taxon>
        <taxon>Dacrymycetes</taxon>
        <taxon>Dacrymycetales</taxon>
        <taxon>Dacrymycetaceae</taxon>
        <taxon>Calocera</taxon>
    </lineage>
</organism>
<dbReference type="STRING" id="1330018.A0A167NTE2"/>